<protein>
    <submittedName>
        <fullName evidence="1">Uncharacterized protein</fullName>
    </submittedName>
</protein>
<evidence type="ECO:0000313" key="2">
    <source>
        <dbReference type="Proteomes" id="UP001358614"/>
    </source>
</evidence>
<accession>A0AAX4KV03</accession>
<gene>
    <name evidence="1" type="ORF">V865_007810</name>
</gene>
<reference evidence="1 2" key="1">
    <citation type="submission" date="2024-01" db="EMBL/GenBank/DDBJ databases">
        <title>Comparative genomics of Cryptococcus and Kwoniella reveals pathogenesis evolution and contrasting modes of karyotype evolution via chromosome fusion or intercentromeric recombination.</title>
        <authorList>
            <person name="Coelho M.A."/>
            <person name="David-Palma M."/>
            <person name="Shea T."/>
            <person name="Bowers K."/>
            <person name="McGinley-Smith S."/>
            <person name="Mohammad A.W."/>
            <person name="Gnirke A."/>
            <person name="Yurkov A.M."/>
            <person name="Nowrousian M."/>
            <person name="Sun S."/>
            <person name="Cuomo C.A."/>
            <person name="Heitman J."/>
        </authorList>
    </citation>
    <scope>NUCLEOTIDE SEQUENCE [LARGE SCALE GENOMIC DNA]</scope>
    <source>
        <strain evidence="1 2">PYCC6329</strain>
    </source>
</reference>
<dbReference type="EMBL" id="CP144090">
    <property type="protein sequence ID" value="WWD09682.1"/>
    <property type="molecule type" value="Genomic_DNA"/>
</dbReference>
<evidence type="ECO:0000313" key="1">
    <source>
        <dbReference type="EMBL" id="WWD09682.1"/>
    </source>
</evidence>
<name>A0AAX4KV03_9TREE</name>
<sequence>MTDTSDILKRHFDILTSTIANTQLSSLSKQPLEDKRRALQDIYGIERKNDLESFLNEIVTDISKYQYHDGSSWREVLDRVQYSVTFSSSSNDQEEENEDQRAKEGDMMIYADSAEIFNMIWEEKTTRLRLSDVPAQSRDKEYYKKVEVRMDRAGNTSRWKLSIKPVEIDHTS</sequence>
<dbReference type="Proteomes" id="UP001358614">
    <property type="component" value="Chromosome 2"/>
</dbReference>
<proteinExistence type="predicted"/>
<dbReference type="RefSeq" id="XP_066087649.1">
    <property type="nucleotide sequence ID" value="XM_066231552.1"/>
</dbReference>
<organism evidence="1 2">
    <name type="scientific">Kwoniella europaea PYCC6329</name>
    <dbReference type="NCBI Taxonomy" id="1423913"/>
    <lineage>
        <taxon>Eukaryota</taxon>
        <taxon>Fungi</taxon>
        <taxon>Dikarya</taxon>
        <taxon>Basidiomycota</taxon>
        <taxon>Agaricomycotina</taxon>
        <taxon>Tremellomycetes</taxon>
        <taxon>Tremellales</taxon>
        <taxon>Cryptococcaceae</taxon>
        <taxon>Kwoniella</taxon>
    </lineage>
</organism>
<dbReference type="GeneID" id="91106611"/>
<dbReference type="KEGG" id="ker:91106611"/>
<dbReference type="AlphaFoldDB" id="A0AAX4KV03"/>
<keyword evidence="2" id="KW-1185">Reference proteome</keyword>